<evidence type="ECO:0000256" key="1">
    <source>
        <dbReference type="SAM" id="MobiDB-lite"/>
    </source>
</evidence>
<evidence type="ECO:0000313" key="2">
    <source>
        <dbReference type="EMBL" id="KAL3276189.1"/>
    </source>
</evidence>
<gene>
    <name evidence="2" type="ORF">HHI36_020907</name>
</gene>
<keyword evidence="3" id="KW-1185">Reference proteome</keyword>
<dbReference type="Proteomes" id="UP001516400">
    <property type="component" value="Unassembled WGS sequence"/>
</dbReference>
<organism evidence="2 3">
    <name type="scientific">Cryptolaemus montrouzieri</name>
    <dbReference type="NCBI Taxonomy" id="559131"/>
    <lineage>
        <taxon>Eukaryota</taxon>
        <taxon>Metazoa</taxon>
        <taxon>Ecdysozoa</taxon>
        <taxon>Arthropoda</taxon>
        <taxon>Hexapoda</taxon>
        <taxon>Insecta</taxon>
        <taxon>Pterygota</taxon>
        <taxon>Neoptera</taxon>
        <taxon>Endopterygota</taxon>
        <taxon>Coleoptera</taxon>
        <taxon>Polyphaga</taxon>
        <taxon>Cucujiformia</taxon>
        <taxon>Coccinelloidea</taxon>
        <taxon>Coccinellidae</taxon>
        <taxon>Scymninae</taxon>
        <taxon>Scymnini</taxon>
        <taxon>Cryptolaemus</taxon>
    </lineage>
</organism>
<evidence type="ECO:0000313" key="3">
    <source>
        <dbReference type="Proteomes" id="UP001516400"/>
    </source>
</evidence>
<comment type="caution">
    <text evidence="2">The sequence shown here is derived from an EMBL/GenBank/DDBJ whole genome shotgun (WGS) entry which is preliminary data.</text>
</comment>
<feature type="region of interest" description="Disordered" evidence="1">
    <location>
        <begin position="1"/>
        <end position="22"/>
    </location>
</feature>
<dbReference type="AlphaFoldDB" id="A0ABD2NC91"/>
<proteinExistence type="predicted"/>
<dbReference type="EMBL" id="JABFTP020000083">
    <property type="protein sequence ID" value="KAL3276189.1"/>
    <property type="molecule type" value="Genomic_DNA"/>
</dbReference>
<name>A0ABD2NC91_9CUCU</name>
<protein>
    <submittedName>
        <fullName evidence="2">Uncharacterized protein</fullName>
    </submittedName>
</protein>
<accession>A0ABD2NC91</accession>
<reference evidence="2 3" key="1">
    <citation type="journal article" date="2021" name="BMC Biol.">
        <title>Horizontally acquired antibacterial genes associated with adaptive radiation of ladybird beetles.</title>
        <authorList>
            <person name="Li H.S."/>
            <person name="Tang X.F."/>
            <person name="Huang Y.H."/>
            <person name="Xu Z.Y."/>
            <person name="Chen M.L."/>
            <person name="Du X.Y."/>
            <person name="Qiu B.Y."/>
            <person name="Chen P.T."/>
            <person name="Zhang W."/>
            <person name="Slipinski A."/>
            <person name="Escalona H.E."/>
            <person name="Waterhouse R.M."/>
            <person name="Zwick A."/>
            <person name="Pang H."/>
        </authorList>
    </citation>
    <scope>NUCLEOTIDE SEQUENCE [LARGE SCALE GENOMIC DNA]</scope>
    <source>
        <strain evidence="2">SYSU2018</strain>
    </source>
</reference>
<sequence>MLRHGGTIADQQYSTTGRDREHTHITASVDSSGLDDVTLETMHARFGGAERSILAATTTTRAVVATAADWTGANDFDPTCAPFGVRRARAGSTEFVTRFHEKIIREKKTSSKALAKLGAIAADYVEKQTMERLRVFL</sequence>